<keyword evidence="3" id="KW-1185">Reference proteome</keyword>
<feature type="coiled-coil region" evidence="1">
    <location>
        <begin position="43"/>
        <end position="77"/>
    </location>
</feature>
<evidence type="ECO:0000313" key="2">
    <source>
        <dbReference type="EMBL" id="MBD2185859.1"/>
    </source>
</evidence>
<dbReference type="RefSeq" id="WP_190474604.1">
    <property type="nucleotide sequence ID" value="NZ_JACJPW010000147.1"/>
</dbReference>
<dbReference type="EMBL" id="JACJPW010000147">
    <property type="protein sequence ID" value="MBD2185859.1"/>
    <property type="molecule type" value="Genomic_DNA"/>
</dbReference>
<comment type="caution">
    <text evidence="2">The sequence shown here is derived from an EMBL/GenBank/DDBJ whole genome shotgun (WGS) entry which is preliminary data.</text>
</comment>
<evidence type="ECO:0000256" key="1">
    <source>
        <dbReference type="SAM" id="Coils"/>
    </source>
</evidence>
<protein>
    <submittedName>
        <fullName evidence="2">Uncharacterized protein</fullName>
    </submittedName>
</protein>
<dbReference type="Proteomes" id="UP000641646">
    <property type="component" value="Unassembled WGS sequence"/>
</dbReference>
<reference evidence="2" key="1">
    <citation type="journal article" date="2015" name="ISME J.">
        <title>Draft Genome Sequence of Streptomyces incarnatus NRRL8089, which Produces the Nucleoside Antibiotic Sinefungin.</title>
        <authorList>
            <person name="Oshima K."/>
            <person name="Hattori M."/>
            <person name="Shimizu H."/>
            <person name="Fukuda K."/>
            <person name="Nemoto M."/>
            <person name="Inagaki K."/>
            <person name="Tamura T."/>
        </authorList>
    </citation>
    <scope>NUCLEOTIDE SEQUENCE</scope>
    <source>
        <strain evidence="2">FACHB-1375</strain>
    </source>
</reference>
<gene>
    <name evidence="2" type="ORF">H6G03_33180</name>
</gene>
<reference evidence="2" key="2">
    <citation type="submission" date="2020-08" db="EMBL/GenBank/DDBJ databases">
        <authorList>
            <person name="Chen M."/>
            <person name="Teng W."/>
            <person name="Zhao L."/>
            <person name="Hu C."/>
            <person name="Zhou Y."/>
            <person name="Han B."/>
            <person name="Song L."/>
            <person name="Shu W."/>
        </authorList>
    </citation>
    <scope>NUCLEOTIDE SEQUENCE</scope>
    <source>
        <strain evidence="2">FACHB-1375</strain>
    </source>
</reference>
<sequence length="81" mass="9098">MLTASSRTSTIQRPTLASDELTHMSVALANQVKLMQSMKSVYQADQQVKLLNLQADVENLLQELQNIKQQQVTLENQEVAN</sequence>
<name>A0A926ZKJ7_9CYAN</name>
<organism evidence="2 3">
    <name type="scientific">Aerosakkonema funiforme FACHB-1375</name>
    <dbReference type="NCBI Taxonomy" id="2949571"/>
    <lineage>
        <taxon>Bacteria</taxon>
        <taxon>Bacillati</taxon>
        <taxon>Cyanobacteriota</taxon>
        <taxon>Cyanophyceae</taxon>
        <taxon>Oscillatoriophycideae</taxon>
        <taxon>Aerosakkonematales</taxon>
        <taxon>Aerosakkonemataceae</taxon>
        <taxon>Aerosakkonema</taxon>
    </lineage>
</organism>
<keyword evidence="1" id="KW-0175">Coiled coil</keyword>
<accession>A0A926ZKJ7</accession>
<evidence type="ECO:0000313" key="3">
    <source>
        <dbReference type="Proteomes" id="UP000641646"/>
    </source>
</evidence>
<dbReference type="AlphaFoldDB" id="A0A926ZKJ7"/>
<proteinExistence type="predicted"/>